<sequence length="814" mass="92473">MGKHLWTESEDELFEVNRPSCMWGIIHALDWHNSVKKMLPHKKHNGPRHTKGYGRPKTRLNVQGLDEVENLLDAEGSHFIIDLSTTKASPTRTNKRSLKARLKALVFEEISKEESCRRRGSVSPLRSRLQRTYSIHHREPFDCGHNGEINGWSRPLDFLHSNADNDTSATRSHNQGNMNGAEKFNVGGLECLEHEQLAENHTICPEKCEMEKETSVNQEQTEDNQQNGNASHYECKEYVDVLEIFRVNKDIFLKILQDTDDGIEDCFHNLQASETRARLTKSGSYPTADLSRTRNFRSSTLKNKQNEVWSFPKGEKLFAGAQAPKLVVSKFPKDLYAKSEVVMADDIGGKMRNQDACFSSTDSTQGQNKQMSNTNMSSSSYEIDGSVFYLRKGTPTHRRTSSVNESLERYAQLFQSSFSKEAKLNHSSSLKLTNEYEIPSGGHAPISFKRVRSLSLSHLDFNSSLQSEPHCDAHLSGIPITTVVDRSENLESDSHGNDELKRFNLPVSTEKCVPLEANEETECLHNIAEKSEEHLASLMEHINEHVTDEMLGLDEEMDEQTVGESNLNKEPEITSAELVINNLLQPSPVSVLLNCIQEDETSPTDLPTSEGLERRCNFADEKESSVDSQYRSKSVKNHSHVELCTKDNADFNYVSDILECSGFNENGFHGPWYSQDQPLNPLVFDEVEDCCPHEPQHYEEKIYACFHHQLLFDIINEVLLQIYDSSFPYYPKALSSNCRICPMPVRYHVLDEVWARISKTLSLRPRADQSVDHVVSHDLGTDNGWMNLQLESECVALEVEDMIFDELLEEVMCS</sequence>
<dbReference type="Proteomes" id="UP001060215">
    <property type="component" value="Chromosome 11"/>
</dbReference>
<evidence type="ECO:0000313" key="1">
    <source>
        <dbReference type="EMBL" id="KAI7984588.1"/>
    </source>
</evidence>
<organism evidence="1 2">
    <name type="scientific">Camellia lanceoleosa</name>
    <dbReference type="NCBI Taxonomy" id="1840588"/>
    <lineage>
        <taxon>Eukaryota</taxon>
        <taxon>Viridiplantae</taxon>
        <taxon>Streptophyta</taxon>
        <taxon>Embryophyta</taxon>
        <taxon>Tracheophyta</taxon>
        <taxon>Spermatophyta</taxon>
        <taxon>Magnoliopsida</taxon>
        <taxon>eudicotyledons</taxon>
        <taxon>Gunneridae</taxon>
        <taxon>Pentapetalae</taxon>
        <taxon>asterids</taxon>
        <taxon>Ericales</taxon>
        <taxon>Theaceae</taxon>
        <taxon>Camellia</taxon>
    </lineage>
</organism>
<evidence type="ECO:0000313" key="2">
    <source>
        <dbReference type="Proteomes" id="UP001060215"/>
    </source>
</evidence>
<protein>
    <submittedName>
        <fullName evidence="1">Protein TRM32</fullName>
    </submittedName>
</protein>
<name>A0ACC0F7S8_9ERIC</name>
<gene>
    <name evidence="1" type="ORF">LOK49_LG15G01396</name>
</gene>
<accession>A0ACC0F7S8</accession>
<keyword evidence="2" id="KW-1185">Reference proteome</keyword>
<comment type="caution">
    <text evidence="1">The sequence shown here is derived from an EMBL/GenBank/DDBJ whole genome shotgun (WGS) entry which is preliminary data.</text>
</comment>
<proteinExistence type="predicted"/>
<dbReference type="EMBL" id="CM045768">
    <property type="protein sequence ID" value="KAI7984588.1"/>
    <property type="molecule type" value="Genomic_DNA"/>
</dbReference>
<reference evidence="1 2" key="1">
    <citation type="journal article" date="2022" name="Plant J.">
        <title>Chromosome-level genome of Camellia lanceoleosa provides a valuable resource for understanding genome evolution and self-incompatibility.</title>
        <authorList>
            <person name="Gong W."/>
            <person name="Xiao S."/>
            <person name="Wang L."/>
            <person name="Liao Z."/>
            <person name="Chang Y."/>
            <person name="Mo W."/>
            <person name="Hu G."/>
            <person name="Li W."/>
            <person name="Zhao G."/>
            <person name="Zhu H."/>
            <person name="Hu X."/>
            <person name="Ji K."/>
            <person name="Xiang X."/>
            <person name="Song Q."/>
            <person name="Yuan D."/>
            <person name="Jin S."/>
            <person name="Zhang L."/>
        </authorList>
    </citation>
    <scope>NUCLEOTIDE SEQUENCE [LARGE SCALE GENOMIC DNA]</scope>
    <source>
        <strain evidence="1">SQ_2022a</strain>
    </source>
</reference>